<evidence type="ECO:0000313" key="2">
    <source>
        <dbReference type="EMBL" id="KAB7628918.1"/>
    </source>
</evidence>
<dbReference type="InterPro" id="IPR027417">
    <property type="entry name" value="P-loop_NTPase"/>
</dbReference>
<dbReference type="EMBL" id="WELC01000023">
    <property type="protein sequence ID" value="KAB7628918.1"/>
    <property type="molecule type" value="Genomic_DNA"/>
</dbReference>
<keyword evidence="1" id="KW-1133">Transmembrane helix</keyword>
<gene>
    <name evidence="2" type="ORF">F9K92_15855</name>
</gene>
<feature type="transmembrane region" description="Helical" evidence="1">
    <location>
        <begin position="140"/>
        <end position="158"/>
    </location>
</feature>
<dbReference type="InterPro" id="IPR003688">
    <property type="entry name" value="TraG/VirD4"/>
</dbReference>
<accession>A0A7V7YDV9</accession>
<comment type="caution">
    <text evidence="2">The sequence shown here is derived from an EMBL/GenBank/DDBJ whole genome shotgun (WGS) entry which is preliminary data.</text>
</comment>
<keyword evidence="1" id="KW-0812">Transmembrane</keyword>
<feature type="transmembrane region" description="Helical" evidence="1">
    <location>
        <begin position="250"/>
        <end position="270"/>
    </location>
</feature>
<protein>
    <submittedName>
        <fullName evidence="2">TraM recognition domain-containing protein</fullName>
    </submittedName>
</protein>
<dbReference type="SUPFAM" id="SSF52540">
    <property type="entry name" value="P-loop containing nucleoside triphosphate hydrolases"/>
    <property type="match status" value="1"/>
</dbReference>
<evidence type="ECO:0000256" key="1">
    <source>
        <dbReference type="SAM" id="Phobius"/>
    </source>
</evidence>
<dbReference type="GO" id="GO:0016020">
    <property type="term" value="C:membrane"/>
    <property type="evidence" value="ECO:0007669"/>
    <property type="project" value="InterPro"/>
</dbReference>
<feature type="transmembrane region" description="Helical" evidence="1">
    <location>
        <begin position="194"/>
        <end position="213"/>
    </location>
</feature>
<dbReference type="Gene3D" id="3.40.50.300">
    <property type="entry name" value="P-loop containing nucleotide triphosphate hydrolases"/>
    <property type="match status" value="1"/>
</dbReference>
<keyword evidence="1" id="KW-0472">Membrane</keyword>
<proteinExistence type="predicted"/>
<organism evidence="2 3">
    <name type="scientific">Stenotrophomonas rhizophila</name>
    <dbReference type="NCBI Taxonomy" id="216778"/>
    <lineage>
        <taxon>Bacteria</taxon>
        <taxon>Pseudomonadati</taxon>
        <taxon>Pseudomonadota</taxon>
        <taxon>Gammaproteobacteria</taxon>
        <taxon>Lysobacterales</taxon>
        <taxon>Lysobacteraceae</taxon>
        <taxon>Stenotrophomonas</taxon>
    </lineage>
</organism>
<dbReference type="Proteomes" id="UP000449004">
    <property type="component" value="Unassembled WGS sequence"/>
</dbReference>
<dbReference type="AlphaFoldDB" id="A0A7V7YDV9"/>
<dbReference type="RefSeq" id="WP_152154016.1">
    <property type="nucleotide sequence ID" value="NZ_WELC01000023.1"/>
</dbReference>
<name>A0A7V7YDV9_9GAMM</name>
<sequence>MIYFIENLVRRLTKGSSYKSIEQDLAEVSYARYQRIANIASRYVYTDKLRGVKDEDIEFLIEAGCDFDSEAGPLGEFSISEELKACYPKQKLKEMFEPWMAEVEKDLDDSGAISGRETTDGLAWEKFVHPDDQGQGRDSTATLIAYAAIPVAACATFLCLFINSYLALIPAVFALINMYALHQSEKSSEALKGLGMYIAILAVCVFTSNSWVYEKLPYEIGNFVIKVKMALSSLDWSNVEAIKDNLTSSFFFIGATAFVGACFGLIGYELGDKRQFGGSLAAAGKAAVFVLQVWVALALLAFLPTYLKPMAVAIFFCAYPMSYANKNQTNRAWELQLQASAVTGTANESNRKMINEKKEGQRERAAADRSHKFKIGKSTGFVHAQRQYWGSPLAGIDMILTMNDMTMHFMTLAETGQGKTTNSARPRVKEMIEARKAGIKMGMLVVCGKGALAGEVSNGLDYCIKPGVRLAPMEGLDPHEFVLALKALDPTDKEDHWTKGADDYLRSAAVILDACVHIEKVNIANAAEQITSLDLQIKHLSSIQSARSKNKDWDHNSPEIVSYQKQKARLQSLRVAYTSVITQGRTWFWHLVSLNSMRLKLGKVKKQKDDSYVLAAEGMAILSLLGYKVPGQLMNRDVYTVHPELLIEGSQLKAAISYFVDQWTDQYDEARQSFMGNVNTRINQLLDAKGLNDCTPGGDWKSTEHGVDITEVYRGKFIGIDLNVDKYGVGARAISVLLMQRIYSYMRRRDPDTWANDPNETKLMLMMDECQLLINETTYEIASTCRGWGVSLYFLTQDIEGVRTRFSGNHDKAENFLNQFNSFMLLPSSAETYRYIEKRLGAALVMEHKPFQMGVDFDRSVLDYTNNIINIDDHPQRAALLKMKHNGFGKIMSAGAVNKMSANNAYSVSKVNNHLSGSDVDYVSQEATPFIRANETPGFTYGNVITVQHLNDVLKGTAGRKAFVVLQRAGAPRVDFIDTSPVFSKDIPSLIDQQ</sequence>
<feature type="transmembrane region" description="Helical" evidence="1">
    <location>
        <begin position="282"/>
        <end position="307"/>
    </location>
</feature>
<evidence type="ECO:0000313" key="3">
    <source>
        <dbReference type="Proteomes" id="UP000449004"/>
    </source>
</evidence>
<reference evidence="2 3" key="1">
    <citation type="submission" date="2019-10" db="EMBL/GenBank/DDBJ databases">
        <title>Halotolerant bacteria associated to Saharan-endemic halophytes Stipa tenacissima L. and Atriplex halimus L mitigate salt stress and promote growth of tomato plants.</title>
        <authorList>
            <person name="Dif G."/>
        </authorList>
    </citation>
    <scope>NUCLEOTIDE SEQUENCE [LARGE SCALE GENOMIC DNA]</scope>
    <source>
        <strain evidence="2 3">IS26</strain>
    </source>
</reference>
<dbReference type="Pfam" id="PF02534">
    <property type="entry name" value="T4SS-DNA_transf"/>
    <property type="match status" value="1"/>
</dbReference>